<dbReference type="RefSeq" id="WP_154538128.1">
    <property type="nucleotide sequence ID" value="NZ_VUNE01000004.1"/>
</dbReference>
<protein>
    <recommendedName>
        <fullName evidence="4">Na+/glutamate symporter</fullName>
    </recommendedName>
</protein>
<keyword evidence="1" id="KW-1133">Transmembrane helix</keyword>
<dbReference type="InterPro" id="IPR049576">
    <property type="entry name" value="HDC-like"/>
</dbReference>
<dbReference type="AlphaFoldDB" id="A0A6N7XHC4"/>
<feature type="transmembrane region" description="Helical" evidence="1">
    <location>
        <begin position="374"/>
        <end position="397"/>
    </location>
</feature>
<feature type="transmembrane region" description="Helical" evidence="1">
    <location>
        <begin position="144"/>
        <end position="167"/>
    </location>
</feature>
<evidence type="ECO:0000313" key="3">
    <source>
        <dbReference type="Proteomes" id="UP000440713"/>
    </source>
</evidence>
<feature type="transmembrane region" description="Helical" evidence="1">
    <location>
        <begin position="53"/>
        <end position="76"/>
    </location>
</feature>
<evidence type="ECO:0000256" key="1">
    <source>
        <dbReference type="SAM" id="Phobius"/>
    </source>
</evidence>
<evidence type="ECO:0000313" key="2">
    <source>
        <dbReference type="EMBL" id="MST62747.1"/>
    </source>
</evidence>
<feature type="transmembrane region" description="Helical" evidence="1">
    <location>
        <begin position="242"/>
        <end position="260"/>
    </location>
</feature>
<keyword evidence="1" id="KW-0472">Membrane</keyword>
<name>A0A6N7XHC4_9FIRM</name>
<comment type="caution">
    <text evidence="2">The sequence shown here is derived from an EMBL/GenBank/DDBJ whole genome shotgun (WGS) entry which is preliminary data.</text>
</comment>
<feature type="transmembrane region" description="Helical" evidence="1">
    <location>
        <begin position="27"/>
        <end position="46"/>
    </location>
</feature>
<dbReference type="CDD" id="cd21416">
    <property type="entry name" value="HDC_protein"/>
    <property type="match status" value="1"/>
</dbReference>
<proteinExistence type="predicted"/>
<feature type="transmembrane region" description="Helical" evidence="1">
    <location>
        <begin position="115"/>
        <end position="132"/>
    </location>
</feature>
<sequence>MTAILAFVCVLFSMAIGDVVSAKTKAFVPSVFATAIIFLVGFWFVFPKDMITIATLGQPVAGLVMYLLIVHMGTLMNIKELIAQWKTVLISLAGIVGILAILMTVGVMVLGRDTAIVGAPPLTGGIVAAILMKEAAESVGNTNLAVVAILVYVVQGFVGYPLTAVLLKKEGNRLLEGYRKGEREQISSVSDDQTIKKTLIPQLPEKYDTTYMVLLKLSFVAWLADIFTKFINTNVFNNPKALSPLVTCLVFGVIAAEIGLVDRKPLNKANAFGWTMTCLMAFIFEGLSKATPQMLASVAAPLIGIIVIGVVGLVIFAFIAGKLLKESKYMSLPIALNALYGFPPNFILTTEAIKSLTDDEDEIKYLTDIMMPKMLIGGFTSVTIASVIIGGIFAGMLG</sequence>
<evidence type="ECO:0008006" key="4">
    <source>
        <dbReference type="Google" id="ProtNLM"/>
    </source>
</evidence>
<feature type="transmembrane region" description="Helical" evidence="1">
    <location>
        <begin position="294"/>
        <end position="320"/>
    </location>
</feature>
<dbReference type="Proteomes" id="UP000440713">
    <property type="component" value="Unassembled WGS sequence"/>
</dbReference>
<feature type="transmembrane region" description="Helical" evidence="1">
    <location>
        <begin position="272"/>
        <end position="288"/>
    </location>
</feature>
<feature type="transmembrane region" description="Helical" evidence="1">
    <location>
        <begin position="88"/>
        <end position="110"/>
    </location>
</feature>
<dbReference type="EMBL" id="VUNE01000004">
    <property type="protein sequence ID" value="MST62747.1"/>
    <property type="molecule type" value="Genomic_DNA"/>
</dbReference>
<gene>
    <name evidence="2" type="ORF">FYJ71_07180</name>
</gene>
<keyword evidence="1" id="KW-0812">Transmembrane</keyword>
<accession>A0A6N7XHC4</accession>
<organism evidence="2 3">
    <name type="scientific">Peptostreptococcus porci</name>
    <dbReference type="NCBI Taxonomy" id="2652282"/>
    <lineage>
        <taxon>Bacteria</taxon>
        <taxon>Bacillati</taxon>
        <taxon>Bacillota</taxon>
        <taxon>Clostridia</taxon>
        <taxon>Peptostreptococcales</taxon>
        <taxon>Peptostreptococcaceae</taxon>
        <taxon>Peptostreptococcus</taxon>
    </lineage>
</organism>
<reference evidence="2 3" key="1">
    <citation type="submission" date="2019-08" db="EMBL/GenBank/DDBJ databases">
        <title>In-depth cultivation of the pig gut microbiome towards novel bacterial diversity and tailored functional studies.</title>
        <authorList>
            <person name="Wylensek D."/>
            <person name="Hitch T.C.A."/>
            <person name="Clavel T."/>
        </authorList>
    </citation>
    <scope>NUCLEOTIDE SEQUENCE [LARGE SCALE GENOMIC DNA]</scope>
    <source>
        <strain evidence="2 3">WCA-SAB-591-4A-A</strain>
    </source>
</reference>
<keyword evidence="3" id="KW-1185">Reference proteome</keyword>